<feature type="transmembrane region" description="Helical" evidence="7">
    <location>
        <begin position="72"/>
        <end position="92"/>
    </location>
</feature>
<name>A0A1F5KMT4_9BACT</name>
<feature type="transmembrane region" description="Helical" evidence="7">
    <location>
        <begin position="365"/>
        <end position="388"/>
    </location>
</feature>
<dbReference type="InterPro" id="IPR019734">
    <property type="entry name" value="TPR_rpt"/>
</dbReference>
<evidence type="ECO:0000256" key="2">
    <source>
        <dbReference type="ARBA" id="ARBA00022692"/>
    </source>
</evidence>
<keyword evidence="2 7" id="KW-0812">Transmembrane</keyword>
<dbReference type="InterPro" id="IPR007016">
    <property type="entry name" value="O-antigen_ligase-rel_domated"/>
</dbReference>
<dbReference type="PANTHER" id="PTHR37422">
    <property type="entry name" value="TEICHURONIC ACID BIOSYNTHESIS PROTEIN TUAE"/>
    <property type="match status" value="1"/>
</dbReference>
<feature type="transmembrane region" description="Helical" evidence="7">
    <location>
        <begin position="267"/>
        <end position="286"/>
    </location>
</feature>
<feature type="transmembrane region" description="Helical" evidence="7">
    <location>
        <begin position="172"/>
        <end position="193"/>
    </location>
</feature>
<feature type="region of interest" description="Disordered" evidence="6">
    <location>
        <begin position="722"/>
        <end position="779"/>
    </location>
</feature>
<feature type="transmembrane region" description="Helical" evidence="7">
    <location>
        <begin position="12"/>
        <end position="29"/>
    </location>
</feature>
<organism evidence="9 10">
    <name type="scientific">Candidatus Daviesbacteria bacterium RIFCSPLOWO2_01_FULL_39_12</name>
    <dbReference type="NCBI Taxonomy" id="1797785"/>
    <lineage>
        <taxon>Bacteria</taxon>
        <taxon>Candidatus Daviesiibacteriota</taxon>
    </lineage>
</organism>
<feature type="transmembrane region" description="Helical" evidence="7">
    <location>
        <begin position="400"/>
        <end position="419"/>
    </location>
</feature>
<dbReference type="Proteomes" id="UP000178565">
    <property type="component" value="Unassembled WGS sequence"/>
</dbReference>
<dbReference type="Gene3D" id="1.25.40.10">
    <property type="entry name" value="Tetratricopeptide repeat domain"/>
    <property type="match status" value="1"/>
</dbReference>
<feature type="transmembrane region" description="Helical" evidence="7">
    <location>
        <begin position="133"/>
        <end position="152"/>
    </location>
</feature>
<keyword evidence="4 7" id="KW-0472">Membrane</keyword>
<gene>
    <name evidence="9" type="ORF">A3B45_04365</name>
</gene>
<evidence type="ECO:0000256" key="6">
    <source>
        <dbReference type="SAM" id="MobiDB-lite"/>
    </source>
</evidence>
<feature type="transmembrane region" description="Helical" evidence="7">
    <location>
        <begin position="104"/>
        <end position="121"/>
    </location>
</feature>
<dbReference type="PROSITE" id="PS50005">
    <property type="entry name" value="TPR"/>
    <property type="match status" value="1"/>
</dbReference>
<evidence type="ECO:0000256" key="1">
    <source>
        <dbReference type="ARBA" id="ARBA00004141"/>
    </source>
</evidence>
<evidence type="ECO:0000256" key="4">
    <source>
        <dbReference type="ARBA" id="ARBA00023136"/>
    </source>
</evidence>
<accession>A0A1F5KMT4</accession>
<comment type="caution">
    <text evidence="9">The sequence shown here is derived from an EMBL/GenBank/DDBJ whole genome shotgun (WGS) entry which is preliminary data.</text>
</comment>
<dbReference type="AlphaFoldDB" id="A0A1F5KMT4"/>
<evidence type="ECO:0000256" key="5">
    <source>
        <dbReference type="PROSITE-ProRule" id="PRU00339"/>
    </source>
</evidence>
<feature type="transmembrane region" description="Helical" evidence="7">
    <location>
        <begin position="241"/>
        <end position="258"/>
    </location>
</feature>
<reference evidence="9 10" key="1">
    <citation type="journal article" date="2016" name="Nat. Commun.">
        <title>Thousands of microbial genomes shed light on interconnected biogeochemical processes in an aquifer system.</title>
        <authorList>
            <person name="Anantharaman K."/>
            <person name="Brown C.T."/>
            <person name="Hug L.A."/>
            <person name="Sharon I."/>
            <person name="Castelle C.J."/>
            <person name="Probst A.J."/>
            <person name="Thomas B.C."/>
            <person name="Singh A."/>
            <person name="Wilkins M.J."/>
            <person name="Karaoz U."/>
            <person name="Brodie E.L."/>
            <person name="Williams K.H."/>
            <person name="Hubbard S.S."/>
            <person name="Banfield J.F."/>
        </authorList>
    </citation>
    <scope>NUCLEOTIDE SEQUENCE [LARGE SCALE GENOMIC DNA]</scope>
</reference>
<dbReference type="InterPro" id="IPR011990">
    <property type="entry name" value="TPR-like_helical_dom_sf"/>
</dbReference>
<proteinExistence type="predicted"/>
<dbReference type="SUPFAM" id="SSF48452">
    <property type="entry name" value="TPR-like"/>
    <property type="match status" value="1"/>
</dbReference>
<protein>
    <recommendedName>
        <fullName evidence="8">O-antigen ligase-related domain-containing protein</fullName>
    </recommendedName>
</protein>
<dbReference type="PANTHER" id="PTHR37422:SF23">
    <property type="entry name" value="TEICHURONIC ACID BIOSYNTHESIS PROTEIN TUAE"/>
    <property type="match status" value="1"/>
</dbReference>
<evidence type="ECO:0000313" key="9">
    <source>
        <dbReference type="EMBL" id="OGE42236.1"/>
    </source>
</evidence>
<dbReference type="SMART" id="SM00028">
    <property type="entry name" value="TPR"/>
    <property type="match status" value="2"/>
</dbReference>
<evidence type="ECO:0000256" key="3">
    <source>
        <dbReference type="ARBA" id="ARBA00022989"/>
    </source>
</evidence>
<feature type="transmembrane region" description="Helical" evidence="7">
    <location>
        <begin position="214"/>
        <end position="235"/>
    </location>
</feature>
<dbReference type="STRING" id="1797785.A3B45_04365"/>
<keyword evidence="5" id="KW-0802">TPR repeat</keyword>
<feature type="domain" description="O-antigen ligase-related" evidence="8">
    <location>
        <begin position="226"/>
        <end position="381"/>
    </location>
</feature>
<evidence type="ECO:0000256" key="7">
    <source>
        <dbReference type="SAM" id="Phobius"/>
    </source>
</evidence>
<feature type="transmembrane region" description="Helical" evidence="7">
    <location>
        <begin position="425"/>
        <end position="443"/>
    </location>
</feature>
<evidence type="ECO:0000313" key="10">
    <source>
        <dbReference type="Proteomes" id="UP000178565"/>
    </source>
</evidence>
<feature type="transmembrane region" description="Helical" evidence="7">
    <location>
        <begin position="479"/>
        <end position="499"/>
    </location>
</feature>
<feature type="transmembrane region" description="Helical" evidence="7">
    <location>
        <begin position="41"/>
        <end position="60"/>
    </location>
</feature>
<comment type="subcellular location">
    <subcellularLocation>
        <location evidence="1">Membrane</location>
        <topology evidence="1">Multi-pass membrane protein</topology>
    </subcellularLocation>
</comment>
<evidence type="ECO:0000259" key="8">
    <source>
        <dbReference type="Pfam" id="PF04932"/>
    </source>
</evidence>
<feature type="repeat" description="TPR" evidence="5">
    <location>
        <begin position="640"/>
        <end position="673"/>
    </location>
</feature>
<sequence>MKDILETYFDLIFKVALIVLLFATLFLFAPYTTDFYDTPKFIVLLTFSGLMLTLLTLKYTVQNKITLVRTPLDIPLILFAAVAVISTFLSSSPYVALLGNQTKVYGSLASIVVLVVFYFLLTNNLRTLNGFIFKLLLLGGAALSVLTLLSYFGIKYLPPPFNQAQNFTPTGISFSTTAILAILLPLPLIELLGSRGGEGNTWGELGIFKKIKGAALGLTSNLINSFLLLLFGTTILLTGHLSTWLGGALAVILSLVILRPSLRNFKLVYVVVPLFLVILLTTLTLIPPLGTTAKNPLYDLSRSFPREVQLDFITSWKVSVSAFRDQPFWGSGPSTYLFNFTGYKPIEFNINKFWNIRFDSAFNEYLGVLGTLGGVGLLALLSLALLFISSAAKTLSHPTSHLSLPLAISGLTFFVILAFHSGTLPFYIIGLLVLAAYFVSNLSERGHFETLNRNWGETFLRLARTSVGQSSQETIKVEALPGVLLIVAFGLTLFAFYFAGKFSLADYHHKLALAAVARNDGLAAYQELVAAEQLNPYADSYRTDLAQVNFALANAIALTKGPTQDNPQGSLTDQDRQNIQVLLQQSINEARTATTLSPRSTINWEILATLYRQIAGVAENALVFSLDSFGRAILQDPLNPNLRLNVGGTYYAIRNYDLAIRFFNDAINLKPDYANGYYNLSVALRDKGDLNSAIVAAEKVVSLVDASSSDYQLAQDYLNDLKNRVSPPKPAEPPAATTEGALQNENLPKVVDVGNPPEKIATPSAVKRPNSTPEPSPTP</sequence>
<dbReference type="Pfam" id="PF04932">
    <property type="entry name" value="Wzy_C"/>
    <property type="match status" value="1"/>
</dbReference>
<keyword evidence="3 7" id="KW-1133">Transmembrane helix</keyword>
<dbReference type="InterPro" id="IPR051533">
    <property type="entry name" value="WaaL-like"/>
</dbReference>
<dbReference type="EMBL" id="MFDM01000028">
    <property type="protein sequence ID" value="OGE42236.1"/>
    <property type="molecule type" value="Genomic_DNA"/>
</dbReference>
<dbReference type="GO" id="GO:0016020">
    <property type="term" value="C:membrane"/>
    <property type="evidence" value="ECO:0007669"/>
    <property type="project" value="UniProtKB-SubCell"/>
</dbReference>
<dbReference type="Pfam" id="PF13181">
    <property type="entry name" value="TPR_8"/>
    <property type="match status" value="2"/>
</dbReference>